<dbReference type="Proteomes" id="UP000070319">
    <property type="component" value="Unassembled WGS sequence"/>
</dbReference>
<reference evidence="2 3" key="1">
    <citation type="submission" date="2016-02" db="EMBL/GenBank/DDBJ databases">
        <authorList>
            <person name="Wen L."/>
            <person name="He K."/>
            <person name="Yang H."/>
        </authorList>
    </citation>
    <scope>NUCLEOTIDE SEQUENCE [LARGE SCALE GENOMIC DNA]</scope>
    <source>
        <strain evidence="2 3">KLE1704</strain>
    </source>
</reference>
<dbReference type="EMBL" id="LTDF01000098">
    <property type="protein sequence ID" value="KXT48599.1"/>
    <property type="molecule type" value="Genomic_DNA"/>
</dbReference>
<dbReference type="PATRIC" id="fig|329854.7.peg.2930"/>
<comment type="caution">
    <text evidence="2">The sequence shown here is derived from an EMBL/GenBank/DDBJ whole genome shotgun (WGS) entry which is preliminary data.</text>
</comment>
<gene>
    <name evidence="2" type="ORF">HMPREF2531_02876</name>
</gene>
<proteinExistence type="predicted"/>
<evidence type="ECO:0000256" key="1">
    <source>
        <dbReference type="SAM" id="MobiDB-lite"/>
    </source>
</evidence>
<evidence type="ECO:0000313" key="2">
    <source>
        <dbReference type="EMBL" id="KXT48599.1"/>
    </source>
</evidence>
<evidence type="ECO:0000313" key="3">
    <source>
        <dbReference type="Proteomes" id="UP000070319"/>
    </source>
</evidence>
<name>A0A139LAX2_9BACE</name>
<protein>
    <submittedName>
        <fullName evidence="2">Uncharacterized protein</fullName>
    </submittedName>
</protein>
<feature type="region of interest" description="Disordered" evidence="1">
    <location>
        <begin position="1"/>
        <end position="40"/>
    </location>
</feature>
<sequence>MNNKISGAGVGDTFSFSSGETKVRQADDAARGSVRFREVP</sequence>
<dbReference type="AlphaFoldDB" id="A0A139LAX2"/>
<dbReference type="RefSeq" id="WP_262483036.1">
    <property type="nucleotide sequence ID" value="NZ_KQ968701.1"/>
</dbReference>
<organism evidence="2">
    <name type="scientific">Bacteroides intestinalis</name>
    <dbReference type="NCBI Taxonomy" id="329854"/>
    <lineage>
        <taxon>Bacteria</taxon>
        <taxon>Pseudomonadati</taxon>
        <taxon>Bacteroidota</taxon>
        <taxon>Bacteroidia</taxon>
        <taxon>Bacteroidales</taxon>
        <taxon>Bacteroidaceae</taxon>
        <taxon>Bacteroides</taxon>
    </lineage>
</organism>
<feature type="compositionally biased region" description="Basic and acidic residues" evidence="1">
    <location>
        <begin position="21"/>
        <end position="40"/>
    </location>
</feature>
<accession>A0A139LAX2</accession>